<proteinExistence type="predicted"/>
<dbReference type="EMBL" id="JACBKZ010000010">
    <property type="protein sequence ID" value="KAF5941365.1"/>
    <property type="molecule type" value="Genomic_DNA"/>
</dbReference>
<reference evidence="3 4" key="2">
    <citation type="submission" date="2020-07" db="EMBL/GenBank/DDBJ databases">
        <title>Genome assembly of wild tea tree DASZ reveals pedigree and selection history of tea varieties.</title>
        <authorList>
            <person name="Zhang W."/>
        </authorList>
    </citation>
    <scope>NUCLEOTIDE SEQUENCE [LARGE SCALE GENOMIC DNA]</scope>
    <source>
        <strain evidence="4">cv. G240</strain>
        <tissue evidence="3">Leaf</tissue>
    </source>
</reference>
<accession>A0A7J7GMB3</accession>
<keyword evidence="4" id="KW-1185">Reference proteome</keyword>
<comment type="caution">
    <text evidence="3">The sequence shown here is derived from an EMBL/GenBank/DDBJ whole genome shotgun (WGS) entry which is preliminary data.</text>
</comment>
<feature type="region of interest" description="Disordered" evidence="1">
    <location>
        <begin position="59"/>
        <end position="119"/>
    </location>
</feature>
<keyword evidence="2" id="KW-0812">Transmembrane</keyword>
<keyword evidence="2" id="KW-0472">Membrane</keyword>
<evidence type="ECO:0000256" key="2">
    <source>
        <dbReference type="SAM" id="Phobius"/>
    </source>
</evidence>
<dbReference type="Proteomes" id="UP000593564">
    <property type="component" value="Unassembled WGS sequence"/>
</dbReference>
<keyword evidence="2" id="KW-1133">Transmembrane helix</keyword>
<evidence type="ECO:0000256" key="1">
    <source>
        <dbReference type="SAM" id="MobiDB-lite"/>
    </source>
</evidence>
<dbReference type="AlphaFoldDB" id="A0A7J7GMB3"/>
<feature type="transmembrane region" description="Helical" evidence="2">
    <location>
        <begin position="21"/>
        <end position="41"/>
    </location>
</feature>
<sequence>MGGHQGQVPQCFEASKTMLKIILLSLLVLLVKADLASCAINRRMMMMIEDKPNMVVVDEQQSMGKKEVVRESSAYGDQLDEINHHTIPRESWDSNQNHGSTSDVQSKDGGSVDNDTTHS</sequence>
<evidence type="ECO:0000313" key="4">
    <source>
        <dbReference type="Proteomes" id="UP000593564"/>
    </source>
</evidence>
<feature type="compositionally biased region" description="Basic and acidic residues" evidence="1">
    <location>
        <begin position="81"/>
        <end position="92"/>
    </location>
</feature>
<feature type="compositionally biased region" description="Polar residues" evidence="1">
    <location>
        <begin position="93"/>
        <end position="104"/>
    </location>
</feature>
<evidence type="ECO:0000313" key="3">
    <source>
        <dbReference type="EMBL" id="KAF5941365.1"/>
    </source>
</evidence>
<gene>
    <name evidence="3" type="ORF">HYC85_022532</name>
</gene>
<protein>
    <submittedName>
        <fullName evidence="3">Uncharacterized protein</fullName>
    </submittedName>
</protein>
<name>A0A7J7GMB3_CAMSI</name>
<reference evidence="4" key="1">
    <citation type="journal article" date="2020" name="Nat. Commun.">
        <title>Genome assembly of wild tea tree DASZ reveals pedigree and selection history of tea varieties.</title>
        <authorList>
            <person name="Zhang W."/>
            <person name="Zhang Y."/>
            <person name="Qiu H."/>
            <person name="Guo Y."/>
            <person name="Wan H."/>
            <person name="Zhang X."/>
            <person name="Scossa F."/>
            <person name="Alseekh S."/>
            <person name="Zhang Q."/>
            <person name="Wang P."/>
            <person name="Xu L."/>
            <person name="Schmidt M.H."/>
            <person name="Jia X."/>
            <person name="Li D."/>
            <person name="Zhu A."/>
            <person name="Guo F."/>
            <person name="Chen W."/>
            <person name="Ni D."/>
            <person name="Usadel B."/>
            <person name="Fernie A.R."/>
            <person name="Wen W."/>
        </authorList>
    </citation>
    <scope>NUCLEOTIDE SEQUENCE [LARGE SCALE GENOMIC DNA]</scope>
    <source>
        <strain evidence="4">cv. G240</strain>
    </source>
</reference>
<organism evidence="3 4">
    <name type="scientific">Camellia sinensis</name>
    <name type="common">Tea plant</name>
    <name type="synonym">Thea sinensis</name>
    <dbReference type="NCBI Taxonomy" id="4442"/>
    <lineage>
        <taxon>Eukaryota</taxon>
        <taxon>Viridiplantae</taxon>
        <taxon>Streptophyta</taxon>
        <taxon>Embryophyta</taxon>
        <taxon>Tracheophyta</taxon>
        <taxon>Spermatophyta</taxon>
        <taxon>Magnoliopsida</taxon>
        <taxon>eudicotyledons</taxon>
        <taxon>Gunneridae</taxon>
        <taxon>Pentapetalae</taxon>
        <taxon>asterids</taxon>
        <taxon>Ericales</taxon>
        <taxon>Theaceae</taxon>
        <taxon>Camellia</taxon>
    </lineage>
</organism>